<accession>A0AAW5VIY2</accession>
<organism evidence="9 10">
    <name type="scientific">Alcaligenes phenolicus</name>
    <dbReference type="NCBI Taxonomy" id="232846"/>
    <lineage>
        <taxon>Bacteria</taxon>
        <taxon>Pseudomonadati</taxon>
        <taxon>Pseudomonadota</taxon>
        <taxon>Betaproteobacteria</taxon>
        <taxon>Burkholderiales</taxon>
        <taxon>Alcaligenaceae</taxon>
        <taxon>Alcaligenes</taxon>
    </lineage>
</organism>
<keyword evidence="5" id="KW-0234">DNA repair</keyword>
<dbReference type="GO" id="GO:0003887">
    <property type="term" value="F:DNA-directed DNA polymerase activity"/>
    <property type="evidence" value="ECO:0007669"/>
    <property type="project" value="UniProtKB-EC"/>
</dbReference>
<dbReference type="InterPro" id="IPR006197">
    <property type="entry name" value="Peptidase_S24_LexA"/>
</dbReference>
<name>A0AAW5VIY2_9BURK</name>
<dbReference type="GO" id="GO:0016787">
    <property type="term" value="F:hydrolase activity"/>
    <property type="evidence" value="ECO:0007669"/>
    <property type="project" value="UniProtKB-KW"/>
</dbReference>
<dbReference type="RefSeq" id="WP_026485285.1">
    <property type="nucleotide sequence ID" value="NZ_JAPKNB010000001.1"/>
</dbReference>
<dbReference type="InterPro" id="IPR050077">
    <property type="entry name" value="LexA_repressor"/>
</dbReference>
<evidence type="ECO:0000256" key="2">
    <source>
        <dbReference type="ARBA" id="ARBA00022763"/>
    </source>
</evidence>
<gene>
    <name evidence="9" type="primary">umuD</name>
    <name evidence="9" type="ORF">OSH02_00155</name>
</gene>
<protein>
    <submittedName>
        <fullName evidence="9">Translesion error-prone DNA polymerase V autoproteolytic subunit</fullName>
        <ecNumber evidence="9">2.7.7.7</ecNumber>
    </submittedName>
</protein>
<dbReference type="GO" id="GO:0009432">
    <property type="term" value="P:SOS response"/>
    <property type="evidence" value="ECO:0007669"/>
    <property type="project" value="UniProtKB-KW"/>
</dbReference>
<evidence type="ECO:0000256" key="7">
    <source>
        <dbReference type="RuleBase" id="RU003991"/>
    </source>
</evidence>
<proteinExistence type="inferred from homology"/>
<comment type="similarity">
    <text evidence="1 7">Belongs to the peptidase S24 family.</text>
</comment>
<dbReference type="EMBL" id="JAPKNB010000001">
    <property type="protein sequence ID" value="MCX5563770.1"/>
    <property type="molecule type" value="Genomic_DNA"/>
</dbReference>
<evidence type="ECO:0000256" key="4">
    <source>
        <dbReference type="ARBA" id="ARBA00022813"/>
    </source>
</evidence>
<dbReference type="GO" id="GO:0006355">
    <property type="term" value="P:regulation of DNA-templated transcription"/>
    <property type="evidence" value="ECO:0007669"/>
    <property type="project" value="InterPro"/>
</dbReference>
<keyword evidence="3 7" id="KW-0378">Hydrolase</keyword>
<keyword evidence="9" id="KW-0548">Nucleotidyltransferase</keyword>
<dbReference type="CDD" id="cd06529">
    <property type="entry name" value="S24_LexA-like"/>
    <property type="match status" value="1"/>
</dbReference>
<keyword evidence="4 7" id="KW-0068">Autocatalytic cleavage</keyword>
<keyword evidence="9" id="KW-0808">Transferase</keyword>
<dbReference type="GO" id="GO:0003677">
    <property type="term" value="F:DNA binding"/>
    <property type="evidence" value="ECO:0007669"/>
    <property type="project" value="InterPro"/>
</dbReference>
<dbReference type="Gene3D" id="2.10.109.10">
    <property type="entry name" value="Umud Fragment, subunit A"/>
    <property type="match status" value="1"/>
</dbReference>
<evidence type="ECO:0000313" key="9">
    <source>
        <dbReference type="EMBL" id="MCX5563770.1"/>
    </source>
</evidence>
<comment type="caution">
    <text evidence="9">The sequence shown here is derived from an EMBL/GenBank/DDBJ whole genome shotgun (WGS) entry which is preliminary data.</text>
</comment>
<dbReference type="InterPro" id="IPR039418">
    <property type="entry name" value="LexA-like"/>
</dbReference>
<keyword evidence="2" id="KW-0227">DNA damage</keyword>
<evidence type="ECO:0000313" key="10">
    <source>
        <dbReference type="Proteomes" id="UP001208074"/>
    </source>
</evidence>
<keyword evidence="6" id="KW-0742">SOS response</keyword>
<dbReference type="PRINTS" id="PR00726">
    <property type="entry name" value="LEXASERPTASE"/>
</dbReference>
<dbReference type="EC" id="2.7.7.7" evidence="9"/>
<dbReference type="PANTHER" id="PTHR33516">
    <property type="entry name" value="LEXA REPRESSOR"/>
    <property type="match status" value="1"/>
</dbReference>
<evidence type="ECO:0000256" key="6">
    <source>
        <dbReference type="ARBA" id="ARBA00023236"/>
    </source>
</evidence>
<evidence type="ECO:0000256" key="3">
    <source>
        <dbReference type="ARBA" id="ARBA00022801"/>
    </source>
</evidence>
<dbReference type="PANTHER" id="PTHR33516:SF2">
    <property type="entry name" value="LEXA REPRESSOR-RELATED"/>
    <property type="match status" value="1"/>
</dbReference>
<evidence type="ECO:0000256" key="5">
    <source>
        <dbReference type="ARBA" id="ARBA00023204"/>
    </source>
</evidence>
<sequence length="145" mass="16142">MNAPLPLASLPLECWHVEAVAQCGFPSPADDHTQRRIDLNDILIRQPDATFYMRVRGASMRDVGIDDGDCVVIDRSLEARHGDIVLAVVDGEFAVKTLFKRNGKVVLKPANPTFPDIVIREGQELHVWGVVTWVIKQASRRSASR</sequence>
<dbReference type="AlphaFoldDB" id="A0AAW5VIY2"/>
<dbReference type="Proteomes" id="UP001208074">
    <property type="component" value="Unassembled WGS sequence"/>
</dbReference>
<reference evidence="9" key="1">
    <citation type="submission" date="2022-11" db="EMBL/GenBank/DDBJ databases">
        <title>Biodiversity and phylogenetic relationships of bacteria.</title>
        <authorList>
            <person name="Machado R.A.R."/>
            <person name="Bhat A."/>
            <person name="Loulou A."/>
            <person name="Kallel S."/>
        </authorList>
    </citation>
    <scope>NUCLEOTIDE SEQUENCE</scope>
    <source>
        <strain evidence="9">DSM 16503</strain>
    </source>
</reference>
<dbReference type="GO" id="GO:0006281">
    <property type="term" value="P:DNA repair"/>
    <property type="evidence" value="ECO:0007669"/>
    <property type="project" value="UniProtKB-KW"/>
</dbReference>
<dbReference type="InterPro" id="IPR015927">
    <property type="entry name" value="Peptidase_S24_S26A/B/C"/>
</dbReference>
<dbReference type="SUPFAM" id="SSF51306">
    <property type="entry name" value="LexA/Signal peptidase"/>
    <property type="match status" value="1"/>
</dbReference>
<evidence type="ECO:0000256" key="1">
    <source>
        <dbReference type="ARBA" id="ARBA00007484"/>
    </source>
</evidence>
<dbReference type="Pfam" id="PF00717">
    <property type="entry name" value="Peptidase_S24"/>
    <property type="match status" value="1"/>
</dbReference>
<feature type="domain" description="Peptidase S24/S26A/S26B/S26C" evidence="8">
    <location>
        <begin position="21"/>
        <end position="131"/>
    </location>
</feature>
<dbReference type="InterPro" id="IPR036286">
    <property type="entry name" value="LexA/Signal_pep-like_sf"/>
</dbReference>
<dbReference type="NCBIfam" id="NF007621">
    <property type="entry name" value="PRK10276.1"/>
    <property type="match status" value="1"/>
</dbReference>
<evidence type="ECO:0000259" key="8">
    <source>
        <dbReference type="Pfam" id="PF00717"/>
    </source>
</evidence>